<protein>
    <submittedName>
        <fullName evidence="1">Uncharacterized protein</fullName>
    </submittedName>
</protein>
<evidence type="ECO:0000313" key="1">
    <source>
        <dbReference type="EMBL" id="TBU55426.1"/>
    </source>
</evidence>
<dbReference type="EMBL" id="ML145169">
    <property type="protein sequence ID" value="TBU55426.1"/>
    <property type="molecule type" value="Genomic_DNA"/>
</dbReference>
<evidence type="ECO:0000313" key="2">
    <source>
        <dbReference type="Proteomes" id="UP000292082"/>
    </source>
</evidence>
<organism evidence="1 2">
    <name type="scientific">Dichomitus squalens</name>
    <dbReference type="NCBI Taxonomy" id="114155"/>
    <lineage>
        <taxon>Eukaryota</taxon>
        <taxon>Fungi</taxon>
        <taxon>Dikarya</taxon>
        <taxon>Basidiomycota</taxon>
        <taxon>Agaricomycotina</taxon>
        <taxon>Agaricomycetes</taxon>
        <taxon>Polyporales</taxon>
        <taxon>Polyporaceae</taxon>
        <taxon>Dichomitus</taxon>
    </lineage>
</organism>
<sequence length="216" mass="22813">MSLQHLPLNAALAAAGLHADVHTATSEYDTLKYLELRLEAETRHEVGEYLEAERISASMSTRRSIISSWSASSPWSGFGCPARGPILSRTASAILRLRLASMRQATVENFIMSEGGAADGRALKGAEEMHSPSPMGIFRASGDHQHAPTELDKDTRAAGVTPAPILNCVLGSVDCSRQATYGTGGSEGAKSKVPKLLANFGKSPGLAAKTRNGPKI</sequence>
<keyword evidence="2" id="KW-1185">Reference proteome</keyword>
<dbReference type="Proteomes" id="UP000292082">
    <property type="component" value="Unassembled WGS sequence"/>
</dbReference>
<name>A0A4Q9PMP2_9APHY</name>
<accession>A0A4Q9PMP2</accession>
<reference evidence="1 2" key="1">
    <citation type="submission" date="2019-01" db="EMBL/GenBank/DDBJ databases">
        <title>Draft genome sequences of three monokaryotic isolates of the white-rot basidiomycete fungus Dichomitus squalens.</title>
        <authorList>
            <consortium name="DOE Joint Genome Institute"/>
            <person name="Lopez S.C."/>
            <person name="Andreopoulos B."/>
            <person name="Pangilinan J."/>
            <person name="Lipzen A."/>
            <person name="Riley R."/>
            <person name="Ahrendt S."/>
            <person name="Ng V."/>
            <person name="Barry K."/>
            <person name="Daum C."/>
            <person name="Grigoriev I.V."/>
            <person name="Hilden K.S."/>
            <person name="Makela M.R."/>
            <person name="de Vries R.P."/>
        </authorList>
    </citation>
    <scope>NUCLEOTIDE SEQUENCE [LARGE SCALE GENOMIC DNA]</scope>
    <source>
        <strain evidence="1 2">CBS 464.89</strain>
    </source>
</reference>
<proteinExistence type="predicted"/>
<dbReference type="AlphaFoldDB" id="A0A4Q9PMP2"/>
<gene>
    <name evidence="1" type="ORF">BD310DRAFT_1029167</name>
</gene>